<accession>A0A517NIS9</accession>
<evidence type="ECO:0000256" key="1">
    <source>
        <dbReference type="ARBA" id="ARBA00004370"/>
    </source>
</evidence>
<evidence type="ECO:0000256" key="2">
    <source>
        <dbReference type="ARBA" id="ARBA00009530"/>
    </source>
</evidence>
<dbReference type="RefSeq" id="WP_145174522.1">
    <property type="nucleotide sequence ID" value="NZ_CP036525.1"/>
</dbReference>
<dbReference type="GO" id="GO:0016020">
    <property type="term" value="C:membrane"/>
    <property type="evidence" value="ECO:0007669"/>
    <property type="project" value="UniProtKB-SubCell"/>
</dbReference>
<evidence type="ECO:0000313" key="8">
    <source>
        <dbReference type="Proteomes" id="UP000318538"/>
    </source>
</evidence>
<evidence type="ECO:0000256" key="6">
    <source>
        <dbReference type="SAM" id="Phobius"/>
    </source>
</evidence>
<comment type="subcellular location">
    <subcellularLocation>
        <location evidence="1">Membrane</location>
    </subcellularLocation>
</comment>
<keyword evidence="5 6" id="KW-0472">Membrane</keyword>
<sequence length="59" mass="6360">MSTAVNNKNTLLKVLLAVLLPPLAVFMDKGMGTQFILNIVLTLVGFWVVGVIHALIVVL</sequence>
<dbReference type="EMBL" id="CP036525">
    <property type="protein sequence ID" value="QDT07046.1"/>
    <property type="molecule type" value="Genomic_DNA"/>
</dbReference>
<dbReference type="KEGG" id="rlc:K227x_54710"/>
<organism evidence="7 8">
    <name type="scientific">Rubripirellula lacrimiformis</name>
    <dbReference type="NCBI Taxonomy" id="1930273"/>
    <lineage>
        <taxon>Bacteria</taxon>
        <taxon>Pseudomonadati</taxon>
        <taxon>Planctomycetota</taxon>
        <taxon>Planctomycetia</taxon>
        <taxon>Pirellulales</taxon>
        <taxon>Pirellulaceae</taxon>
        <taxon>Rubripirellula</taxon>
    </lineage>
</organism>
<dbReference type="Proteomes" id="UP000318538">
    <property type="component" value="Chromosome"/>
</dbReference>
<dbReference type="AlphaFoldDB" id="A0A517NIS9"/>
<keyword evidence="3 6" id="KW-0812">Transmembrane</keyword>
<dbReference type="PROSITE" id="PS01309">
    <property type="entry name" value="UPF0057"/>
    <property type="match status" value="1"/>
</dbReference>
<reference evidence="7 8" key="1">
    <citation type="submission" date="2019-02" db="EMBL/GenBank/DDBJ databases">
        <title>Deep-cultivation of Planctomycetes and their phenomic and genomic characterization uncovers novel biology.</title>
        <authorList>
            <person name="Wiegand S."/>
            <person name="Jogler M."/>
            <person name="Boedeker C."/>
            <person name="Pinto D."/>
            <person name="Vollmers J."/>
            <person name="Rivas-Marin E."/>
            <person name="Kohn T."/>
            <person name="Peeters S.H."/>
            <person name="Heuer A."/>
            <person name="Rast P."/>
            <person name="Oberbeckmann S."/>
            <person name="Bunk B."/>
            <person name="Jeske O."/>
            <person name="Meyerdierks A."/>
            <person name="Storesund J.E."/>
            <person name="Kallscheuer N."/>
            <person name="Luecker S."/>
            <person name="Lage O.M."/>
            <person name="Pohl T."/>
            <person name="Merkel B.J."/>
            <person name="Hornburger P."/>
            <person name="Mueller R.-W."/>
            <person name="Bruemmer F."/>
            <person name="Labrenz M."/>
            <person name="Spormann A.M."/>
            <person name="Op den Camp H."/>
            <person name="Overmann J."/>
            <person name="Amann R."/>
            <person name="Jetten M.S.M."/>
            <person name="Mascher T."/>
            <person name="Medema M.H."/>
            <person name="Devos D.P."/>
            <person name="Kaster A.-K."/>
            <person name="Ovreas L."/>
            <person name="Rohde M."/>
            <person name="Galperin M.Y."/>
            <person name="Jogler C."/>
        </authorList>
    </citation>
    <scope>NUCLEOTIDE SEQUENCE [LARGE SCALE GENOMIC DNA]</scope>
    <source>
        <strain evidence="7 8">K22_7</strain>
    </source>
</reference>
<evidence type="ECO:0000313" key="7">
    <source>
        <dbReference type="EMBL" id="QDT07046.1"/>
    </source>
</evidence>
<gene>
    <name evidence="7" type="ORF">K227x_54710</name>
</gene>
<dbReference type="PANTHER" id="PTHR21659:SF42">
    <property type="entry name" value="UPF0057 MEMBRANE PROTEIN ZK632.10-RELATED"/>
    <property type="match status" value="1"/>
</dbReference>
<dbReference type="PANTHER" id="PTHR21659">
    <property type="entry name" value="HYDROPHOBIC PROTEIN RCI2 LOW TEMPERATURE AND SALT RESPONSIVE PROTEIN LTI6 -RELATED"/>
    <property type="match status" value="1"/>
</dbReference>
<dbReference type="Pfam" id="PF01679">
    <property type="entry name" value="Pmp3"/>
    <property type="match status" value="1"/>
</dbReference>
<keyword evidence="4 6" id="KW-1133">Transmembrane helix</keyword>
<protein>
    <submittedName>
        <fullName evidence="7">Proteolipid membrane potential modulator</fullName>
    </submittedName>
</protein>
<keyword evidence="8" id="KW-1185">Reference proteome</keyword>
<dbReference type="InterPro" id="IPR000612">
    <property type="entry name" value="PMP3"/>
</dbReference>
<comment type="similarity">
    <text evidence="2">Belongs to the UPF0057 (PMP3) family.</text>
</comment>
<evidence type="ECO:0000256" key="5">
    <source>
        <dbReference type="ARBA" id="ARBA00023136"/>
    </source>
</evidence>
<dbReference type="OrthoDB" id="9810121at2"/>
<feature type="transmembrane region" description="Helical" evidence="6">
    <location>
        <begin position="36"/>
        <end position="58"/>
    </location>
</feature>
<evidence type="ECO:0000256" key="3">
    <source>
        <dbReference type="ARBA" id="ARBA00022692"/>
    </source>
</evidence>
<proteinExistence type="inferred from homology"/>
<evidence type="ECO:0000256" key="4">
    <source>
        <dbReference type="ARBA" id="ARBA00022989"/>
    </source>
</evidence>
<name>A0A517NIS9_9BACT</name>